<dbReference type="PANTHER" id="PTHR12461">
    <property type="entry name" value="HYPOXIA-INDUCIBLE FACTOR 1 ALPHA INHIBITOR-RELATED"/>
    <property type="match status" value="1"/>
</dbReference>
<reference evidence="3" key="1">
    <citation type="submission" date="2021-02" db="EMBL/GenBank/DDBJ databases">
        <authorList>
            <person name="Palmer J.M."/>
        </authorList>
    </citation>
    <scope>NUCLEOTIDE SEQUENCE</scope>
    <source>
        <strain evidence="3">SCRP734</strain>
    </source>
</reference>
<evidence type="ECO:0000313" key="3">
    <source>
        <dbReference type="EMBL" id="KAG7389066.1"/>
    </source>
</evidence>
<dbReference type="PANTHER" id="PTHR12461:SF98">
    <property type="entry name" value="CUPIN-LIKE DOMAIN-CONTAINING PROTEIN"/>
    <property type="match status" value="1"/>
</dbReference>
<sequence>MAKSGAAAQLRVTAFLRRGAWELRQGQCGGAAVALLLLLGLGVLSLGLWVSHPSEIGALTSKLSSNLRTKSHASGGANALRWGTGNDVVMLKGQRLQRFLPLQYPNGAANKFQCDLPSLRYQCHLDGDEGCKAYPQLFPSAALFDNWRPESTAQVPHAIFDSICHFNVSDLNEFRLAQVFREMDVPFVAYGIPELTAATERWTDEYLTQQLSPKALYKVHVAKDSHFMYYLKSKQLAGERDTYESRWMTYPQFVKAINDVKPLEKDGKPHEYYYLMLKKGDFFKQAAFMYDELQFLNPTLTEHDPRFGDLFIRDTALARERGMRCRLGMEGIIAEGHIDGGLNHISMIRGTKRYVISPPSACKCQGLMTKGQSARHTSFNWSDTSALPEEVRNCPAAEVALTAGDVLYLPSYWYHHIVSLDTSIQCNLRSGFSNRDDTKQFLADCGFGSPKS</sequence>
<dbReference type="InterPro" id="IPR041667">
    <property type="entry name" value="Cupin_8"/>
</dbReference>
<dbReference type="AlphaFoldDB" id="A0A8T1W708"/>
<accession>A0A8T1W708</accession>
<organism evidence="3 4">
    <name type="scientific">Phytophthora pseudosyringae</name>
    <dbReference type="NCBI Taxonomy" id="221518"/>
    <lineage>
        <taxon>Eukaryota</taxon>
        <taxon>Sar</taxon>
        <taxon>Stramenopiles</taxon>
        <taxon>Oomycota</taxon>
        <taxon>Peronosporomycetes</taxon>
        <taxon>Peronosporales</taxon>
        <taxon>Peronosporaceae</taxon>
        <taxon>Phytophthora</taxon>
    </lineage>
</organism>
<keyword evidence="4" id="KW-1185">Reference proteome</keyword>
<evidence type="ECO:0000259" key="2">
    <source>
        <dbReference type="PROSITE" id="PS51184"/>
    </source>
</evidence>
<gene>
    <name evidence="3" type="ORF">PHYPSEUDO_011335</name>
</gene>
<name>A0A8T1W708_9STRA</name>
<dbReference type="InterPro" id="IPR003347">
    <property type="entry name" value="JmjC_dom"/>
</dbReference>
<dbReference type="OrthoDB" id="415358at2759"/>
<protein>
    <recommendedName>
        <fullName evidence="2">JmjC domain-containing protein</fullName>
    </recommendedName>
</protein>
<keyword evidence="1" id="KW-1133">Transmembrane helix</keyword>
<dbReference type="Proteomes" id="UP000694044">
    <property type="component" value="Unassembled WGS sequence"/>
</dbReference>
<comment type="caution">
    <text evidence="3">The sequence shown here is derived from an EMBL/GenBank/DDBJ whole genome shotgun (WGS) entry which is preliminary data.</text>
</comment>
<dbReference type="EMBL" id="JAGDFM010000050">
    <property type="protein sequence ID" value="KAG7389066.1"/>
    <property type="molecule type" value="Genomic_DNA"/>
</dbReference>
<proteinExistence type="predicted"/>
<dbReference type="PROSITE" id="PS51184">
    <property type="entry name" value="JMJC"/>
    <property type="match status" value="1"/>
</dbReference>
<keyword evidence="1" id="KW-0472">Membrane</keyword>
<keyword evidence="1" id="KW-0812">Transmembrane</keyword>
<evidence type="ECO:0000313" key="4">
    <source>
        <dbReference type="Proteomes" id="UP000694044"/>
    </source>
</evidence>
<feature type="transmembrane region" description="Helical" evidence="1">
    <location>
        <begin position="28"/>
        <end position="50"/>
    </location>
</feature>
<evidence type="ECO:0000256" key="1">
    <source>
        <dbReference type="SAM" id="Phobius"/>
    </source>
</evidence>
<dbReference type="Pfam" id="PF13621">
    <property type="entry name" value="Cupin_8"/>
    <property type="match status" value="1"/>
</dbReference>
<feature type="domain" description="JmjC" evidence="2">
    <location>
        <begin position="293"/>
        <end position="445"/>
    </location>
</feature>